<reference evidence="1 2" key="1">
    <citation type="submission" date="2016-10" db="EMBL/GenBank/DDBJ databases">
        <title>Genome sequence of Streptomyces sp. MUSC 1.</title>
        <authorList>
            <person name="Lee L.-H."/>
            <person name="Ser H.-L."/>
            <person name="Law J.W.-F."/>
        </authorList>
    </citation>
    <scope>NUCLEOTIDE SEQUENCE [LARGE SCALE GENOMIC DNA]</scope>
    <source>
        <strain evidence="1 2">MUSC 1</strain>
    </source>
</reference>
<evidence type="ECO:0000313" key="1">
    <source>
        <dbReference type="EMBL" id="OIK06044.1"/>
    </source>
</evidence>
<dbReference type="GO" id="GO:0004658">
    <property type="term" value="F:propionyl-CoA carboxylase activity"/>
    <property type="evidence" value="ECO:0007669"/>
    <property type="project" value="InterPro"/>
</dbReference>
<name>A0A1S2QIY1_9ACTN</name>
<evidence type="ECO:0000313" key="2">
    <source>
        <dbReference type="Proteomes" id="UP000179642"/>
    </source>
</evidence>
<organism evidence="1 2">
    <name type="scientific">Streptomyces monashensis</name>
    <dbReference type="NCBI Taxonomy" id="1678012"/>
    <lineage>
        <taxon>Bacteria</taxon>
        <taxon>Bacillati</taxon>
        <taxon>Actinomycetota</taxon>
        <taxon>Actinomycetes</taxon>
        <taxon>Kitasatosporales</taxon>
        <taxon>Streptomycetaceae</taxon>
        <taxon>Streptomyces</taxon>
    </lineage>
</organism>
<evidence type="ECO:0008006" key="3">
    <source>
        <dbReference type="Google" id="ProtNLM"/>
    </source>
</evidence>
<dbReference type="Pfam" id="PF13822">
    <property type="entry name" value="ACC_epsilon"/>
    <property type="match status" value="1"/>
</dbReference>
<dbReference type="Proteomes" id="UP000179642">
    <property type="component" value="Unassembled WGS sequence"/>
</dbReference>
<dbReference type="AlphaFoldDB" id="A0A1S2QIY1"/>
<keyword evidence="2" id="KW-1185">Reference proteome</keyword>
<sequence length="63" mass="6967">MEGAESVARVERGGASAEELAAIVALLSALARRERQSVHAERTAARWRRGRRAVFQAPHSWRA</sequence>
<dbReference type="GO" id="GO:0003989">
    <property type="term" value="F:acetyl-CoA carboxylase activity"/>
    <property type="evidence" value="ECO:0007669"/>
    <property type="project" value="InterPro"/>
</dbReference>
<protein>
    <recommendedName>
        <fullName evidence="3">Acyl-CoA carboxylase subunit epsilon</fullName>
    </recommendedName>
</protein>
<dbReference type="InterPro" id="IPR032716">
    <property type="entry name" value="ACC_epsilon"/>
</dbReference>
<comment type="caution">
    <text evidence="1">The sequence shown here is derived from an EMBL/GenBank/DDBJ whole genome shotgun (WGS) entry which is preliminary data.</text>
</comment>
<accession>A0A1S2QIY1</accession>
<gene>
    <name evidence="1" type="ORF">BIV23_09985</name>
</gene>
<dbReference type="EMBL" id="MLYO01000017">
    <property type="protein sequence ID" value="OIK06044.1"/>
    <property type="molecule type" value="Genomic_DNA"/>
</dbReference>
<proteinExistence type="predicted"/>